<dbReference type="EMBL" id="GBXM01072993">
    <property type="protein sequence ID" value="JAH35584.1"/>
    <property type="molecule type" value="Transcribed_RNA"/>
</dbReference>
<organism evidence="1">
    <name type="scientific">Anguilla anguilla</name>
    <name type="common">European freshwater eel</name>
    <name type="synonym">Muraena anguilla</name>
    <dbReference type="NCBI Taxonomy" id="7936"/>
    <lineage>
        <taxon>Eukaryota</taxon>
        <taxon>Metazoa</taxon>
        <taxon>Chordata</taxon>
        <taxon>Craniata</taxon>
        <taxon>Vertebrata</taxon>
        <taxon>Euteleostomi</taxon>
        <taxon>Actinopterygii</taxon>
        <taxon>Neopterygii</taxon>
        <taxon>Teleostei</taxon>
        <taxon>Anguilliformes</taxon>
        <taxon>Anguillidae</taxon>
        <taxon>Anguilla</taxon>
    </lineage>
</organism>
<reference evidence="1" key="1">
    <citation type="submission" date="2014-11" db="EMBL/GenBank/DDBJ databases">
        <authorList>
            <person name="Amaro Gonzalez C."/>
        </authorList>
    </citation>
    <scope>NUCLEOTIDE SEQUENCE</scope>
</reference>
<sequence>MSCCIMLHQIPLQKEPVLLEPALLVSCTHVSWRGLDSTETFLQSQLFSVFYSWL</sequence>
<proteinExistence type="predicted"/>
<protein>
    <submittedName>
        <fullName evidence="1">Uncharacterized protein</fullName>
    </submittedName>
</protein>
<evidence type="ECO:0000313" key="1">
    <source>
        <dbReference type="EMBL" id="JAH35584.1"/>
    </source>
</evidence>
<dbReference type="AlphaFoldDB" id="A0A0E9S2C9"/>
<reference evidence="1" key="2">
    <citation type="journal article" date="2015" name="Fish Shellfish Immunol.">
        <title>Early steps in the European eel (Anguilla anguilla)-Vibrio vulnificus interaction in the gills: Role of the RtxA13 toxin.</title>
        <authorList>
            <person name="Callol A."/>
            <person name="Pajuelo D."/>
            <person name="Ebbesson L."/>
            <person name="Teles M."/>
            <person name="MacKenzie S."/>
            <person name="Amaro C."/>
        </authorList>
    </citation>
    <scope>NUCLEOTIDE SEQUENCE</scope>
</reference>
<accession>A0A0E9S2C9</accession>
<name>A0A0E9S2C9_ANGAN</name>